<evidence type="ECO:0000256" key="7">
    <source>
        <dbReference type="RuleBase" id="RU363059"/>
    </source>
</evidence>
<dbReference type="GO" id="GO:0006950">
    <property type="term" value="P:response to stress"/>
    <property type="evidence" value="ECO:0007669"/>
    <property type="project" value="UniProtKB-ARBA"/>
</dbReference>
<comment type="caution">
    <text evidence="7">Lacks conserved residue(s) required for the propagation of feature annotation.</text>
</comment>
<dbReference type="InterPro" id="IPR035952">
    <property type="entry name" value="Rhomboid-like_sf"/>
</dbReference>
<evidence type="ECO:0000256" key="1">
    <source>
        <dbReference type="ARBA" id="ARBA00004477"/>
    </source>
</evidence>
<protein>
    <recommendedName>
        <fullName evidence="7">Derlin</fullName>
    </recommendedName>
</protein>
<dbReference type="SUPFAM" id="SSF144091">
    <property type="entry name" value="Rhomboid-like"/>
    <property type="match status" value="1"/>
</dbReference>
<dbReference type="PANTHER" id="PTHR11009">
    <property type="entry name" value="DER1-LIKE PROTEIN, DERLIN"/>
    <property type="match status" value="1"/>
</dbReference>
<sequence length="251" mass="28895">MSDIGQWFKNLPLFTRHWLGLTLAFSLLGRFGLLKPEYLYLLYDKFVNELQIWRPLTAVFYYPLNPATGFHFMINCYFLYNYSLRLETGAFQGKPADYFFMLLFNWACCIIISLFKEMPLLMDPMVLSVLYIWCQLNRDAIVNFWFGTRFPAMYLPWVLLGVNLVLSGGGFMELSGILIGHLYFFLMYKYPEEYGGAQLLTTPNILKQYFPETRGGVYSFVGNQNIQRPAAPAAPAFGGHRWGPGQPLGGN</sequence>
<keyword evidence="3 7" id="KW-0812">Transmembrane</keyword>
<comment type="subcellular location">
    <subcellularLocation>
        <location evidence="1 7">Endoplasmic reticulum membrane</location>
        <topology evidence="1 7">Multi-pass membrane protein</topology>
    </subcellularLocation>
</comment>
<reference evidence="9" key="1">
    <citation type="submission" date="2020-03" db="EMBL/GenBank/DDBJ databases">
        <title>Transcriptomic Profiling of the Digestive Tract of the Rat Flea, Xenopsylla cheopis, Following Blood Feeding and Infection with Yersinia pestis.</title>
        <authorList>
            <person name="Bland D.M."/>
            <person name="Martens C.A."/>
            <person name="Virtaneva K."/>
            <person name="Kanakabandi K."/>
            <person name="Long D."/>
            <person name="Rosenke R."/>
            <person name="Saturday G.A."/>
            <person name="Hoyt F.H."/>
            <person name="Bruno D.P."/>
            <person name="Ribeiro J.M.C."/>
            <person name="Hinnebusch J."/>
        </authorList>
    </citation>
    <scope>NUCLEOTIDE SEQUENCE</scope>
</reference>
<evidence type="ECO:0000256" key="6">
    <source>
        <dbReference type="ARBA" id="ARBA00023136"/>
    </source>
</evidence>
<evidence type="ECO:0000256" key="8">
    <source>
        <dbReference type="SAM" id="MobiDB-lite"/>
    </source>
</evidence>
<feature type="compositionally biased region" description="Gly residues" evidence="8">
    <location>
        <begin position="240"/>
        <end position="251"/>
    </location>
</feature>
<feature type="transmembrane region" description="Helical" evidence="7">
    <location>
        <begin position="98"/>
        <end position="115"/>
    </location>
</feature>
<evidence type="ECO:0000256" key="5">
    <source>
        <dbReference type="ARBA" id="ARBA00022989"/>
    </source>
</evidence>
<keyword evidence="5 7" id="KW-1133">Transmembrane helix</keyword>
<organism evidence="9">
    <name type="scientific">Xenopsylla cheopis</name>
    <name type="common">Oriental rat flea</name>
    <name type="synonym">Pulex cheopis</name>
    <dbReference type="NCBI Taxonomy" id="163159"/>
    <lineage>
        <taxon>Eukaryota</taxon>
        <taxon>Metazoa</taxon>
        <taxon>Ecdysozoa</taxon>
        <taxon>Arthropoda</taxon>
        <taxon>Hexapoda</taxon>
        <taxon>Insecta</taxon>
        <taxon>Pterygota</taxon>
        <taxon>Neoptera</taxon>
        <taxon>Endopterygota</taxon>
        <taxon>Siphonaptera</taxon>
        <taxon>Pulicidae</taxon>
        <taxon>Xenopsyllinae</taxon>
        <taxon>Xenopsylla</taxon>
    </lineage>
</organism>
<feature type="transmembrane region" description="Helical" evidence="7">
    <location>
        <begin position="154"/>
        <end position="186"/>
    </location>
</feature>
<dbReference type="Pfam" id="PF04511">
    <property type="entry name" value="DER1"/>
    <property type="match status" value="1"/>
</dbReference>
<evidence type="ECO:0000256" key="3">
    <source>
        <dbReference type="ARBA" id="ARBA00022692"/>
    </source>
</evidence>
<evidence type="ECO:0000256" key="4">
    <source>
        <dbReference type="ARBA" id="ARBA00022824"/>
    </source>
</evidence>
<dbReference type="InterPro" id="IPR007599">
    <property type="entry name" value="DER1"/>
</dbReference>
<accession>A0A6M2DY61</accession>
<feature type="region of interest" description="Disordered" evidence="8">
    <location>
        <begin position="231"/>
        <end position="251"/>
    </location>
</feature>
<keyword evidence="6 7" id="KW-0472">Membrane</keyword>
<keyword evidence="4 7" id="KW-0256">Endoplasmic reticulum</keyword>
<name>A0A6M2DY61_XENCH</name>
<evidence type="ECO:0000313" key="9">
    <source>
        <dbReference type="EMBL" id="NOV50011.1"/>
    </source>
</evidence>
<dbReference type="EMBL" id="GIIL01006285">
    <property type="protein sequence ID" value="NOV50011.1"/>
    <property type="molecule type" value="Transcribed_RNA"/>
</dbReference>
<proteinExistence type="inferred from homology"/>
<comment type="function">
    <text evidence="7">May be involved in the degradation of misfolded endoplasmic reticulum (ER) luminal proteins.</text>
</comment>
<feature type="transmembrane region" description="Helical" evidence="7">
    <location>
        <begin position="58"/>
        <end position="78"/>
    </location>
</feature>
<dbReference type="GO" id="GO:0005789">
    <property type="term" value="C:endoplasmic reticulum membrane"/>
    <property type="evidence" value="ECO:0007669"/>
    <property type="project" value="UniProtKB-SubCell"/>
</dbReference>
<evidence type="ECO:0000256" key="2">
    <source>
        <dbReference type="ARBA" id="ARBA00008917"/>
    </source>
</evidence>
<comment type="similarity">
    <text evidence="2 7">Belongs to the derlin family.</text>
</comment>
<dbReference type="AlphaFoldDB" id="A0A6M2DY61"/>